<dbReference type="InterPro" id="IPR036412">
    <property type="entry name" value="HAD-like_sf"/>
</dbReference>
<dbReference type="PANTHER" id="PTHR43434">
    <property type="entry name" value="PHOSPHOGLYCOLATE PHOSPHATASE"/>
    <property type="match status" value="1"/>
</dbReference>
<comment type="caution">
    <text evidence="1">The sequence shown here is derived from an EMBL/GenBank/DDBJ whole genome shotgun (WGS) entry which is preliminary data.</text>
</comment>
<dbReference type="EC" id="3.1.3.5" evidence="1"/>
<dbReference type="SUPFAM" id="SSF56784">
    <property type="entry name" value="HAD-like"/>
    <property type="match status" value="1"/>
</dbReference>
<dbReference type="SFLD" id="SFLDS00003">
    <property type="entry name" value="Haloacid_Dehalogenase"/>
    <property type="match status" value="1"/>
</dbReference>
<sequence length="217" mass="25491">MLNWQEIDTVLLDMDGTLLDLHYDNQLWNHIVPQAYADHQQISLPQAKQIMAQKYQDVADSMHWYCYDFWTQALELDIYQLQHQVADKINWRQDAQLFLKQLIKANKARHILTNAHPEGVRLKNEYTGLVAFFDSCISTHEYGQPKEEQQLWHQVQQRIGFDPARTLFIDDNELILDAAKTFGIKHLIAIDLPDSQLGQKTFHRHQAISHFSEIMPK</sequence>
<gene>
    <name evidence="1" type="primary">yrfG</name>
    <name evidence="1" type="ORF">K6Y31_08060</name>
</gene>
<dbReference type="RefSeq" id="WP_233052289.1">
    <property type="nucleotide sequence ID" value="NZ_JAIMJA010000006.1"/>
</dbReference>
<keyword evidence="2" id="KW-1185">Reference proteome</keyword>
<dbReference type="InterPro" id="IPR023214">
    <property type="entry name" value="HAD_sf"/>
</dbReference>
<dbReference type="PRINTS" id="PR00413">
    <property type="entry name" value="HADHALOGNASE"/>
</dbReference>
<dbReference type="PANTHER" id="PTHR43434:SF3">
    <property type="entry name" value="GMP_IMP NUCLEOTIDASE YRFG"/>
    <property type="match status" value="1"/>
</dbReference>
<reference evidence="1 2" key="1">
    <citation type="journal article" date="2022" name="Environ. Microbiol. Rep.">
        <title>Eco-phylogenetic analyses reveal divergent evolution of vitamin B12 metabolism in the marine bacterial family 'Psychromonadaceae'.</title>
        <authorList>
            <person name="Jin X."/>
            <person name="Yang Y."/>
            <person name="Cao H."/>
            <person name="Gao B."/>
            <person name="Zhao Z."/>
        </authorList>
    </citation>
    <scope>NUCLEOTIDE SEQUENCE [LARGE SCALE GENOMIC DNA]</scope>
    <source>
        <strain evidence="1 2">MKS20</strain>
    </source>
</reference>
<organism evidence="1 2">
    <name type="scientific">Motilimonas cestriensis</name>
    <dbReference type="NCBI Taxonomy" id="2742685"/>
    <lineage>
        <taxon>Bacteria</taxon>
        <taxon>Pseudomonadati</taxon>
        <taxon>Pseudomonadota</taxon>
        <taxon>Gammaproteobacteria</taxon>
        <taxon>Alteromonadales</taxon>
        <taxon>Alteromonadales genera incertae sedis</taxon>
        <taxon>Motilimonas</taxon>
    </lineage>
</organism>
<dbReference type="Proteomes" id="UP001201273">
    <property type="component" value="Unassembled WGS sequence"/>
</dbReference>
<dbReference type="NCBIfam" id="NF011564">
    <property type="entry name" value="PRK14988.1"/>
    <property type="match status" value="1"/>
</dbReference>
<dbReference type="InterPro" id="IPR050155">
    <property type="entry name" value="HAD-like_hydrolase_sf"/>
</dbReference>
<dbReference type="EMBL" id="JAIMJA010000006">
    <property type="protein sequence ID" value="MCE2594769.1"/>
    <property type="molecule type" value="Genomic_DNA"/>
</dbReference>
<evidence type="ECO:0000313" key="2">
    <source>
        <dbReference type="Proteomes" id="UP001201273"/>
    </source>
</evidence>
<keyword evidence="1" id="KW-0378">Hydrolase</keyword>
<protein>
    <submittedName>
        <fullName evidence="1">GMP/IMP nucleotidase</fullName>
        <ecNumber evidence="1">3.1.3.5</ecNumber>
    </submittedName>
</protein>
<accession>A0ABS8WAF5</accession>
<name>A0ABS8WAF5_9GAMM</name>
<dbReference type="SFLD" id="SFLDG01129">
    <property type="entry name" value="C1.5:_HAD__Beta-PGM__Phosphata"/>
    <property type="match status" value="1"/>
</dbReference>
<proteinExistence type="predicted"/>
<dbReference type="CDD" id="cd01427">
    <property type="entry name" value="HAD_like"/>
    <property type="match status" value="1"/>
</dbReference>
<evidence type="ECO:0000313" key="1">
    <source>
        <dbReference type="EMBL" id="MCE2594769.1"/>
    </source>
</evidence>
<dbReference type="InterPro" id="IPR006439">
    <property type="entry name" value="HAD-SF_hydro_IA"/>
</dbReference>
<dbReference type="Gene3D" id="3.40.50.1000">
    <property type="entry name" value="HAD superfamily/HAD-like"/>
    <property type="match status" value="1"/>
</dbReference>
<dbReference type="GO" id="GO:0008253">
    <property type="term" value="F:5'-nucleotidase activity"/>
    <property type="evidence" value="ECO:0007669"/>
    <property type="project" value="UniProtKB-EC"/>
</dbReference>
<dbReference type="NCBIfam" id="TIGR01509">
    <property type="entry name" value="HAD-SF-IA-v3"/>
    <property type="match status" value="1"/>
</dbReference>
<dbReference type="Pfam" id="PF00702">
    <property type="entry name" value="Hydrolase"/>
    <property type="match status" value="1"/>
</dbReference>